<sequence length="245" mass="26109">MNTRWSPFAHSHRTTASYALISASGGAKIGCGACREFRIIGPLRSFAAKRASNVHVADSYSIAKGDMWCINVSSETLSVTPELRHPTDLRLNSASESSGSARASFLAASTSPVRNAIQHCRNFLVLPIRIQPGYISPPPQSPLLPASCCQILYRPVFLSTACLQSTYYTPFFACPSRSSPLTSLAAALSAMVLPDPAIPIVTLVAGVGPSGGRVRHQRERDTLGFSLASQAARLSVSAAALQRHN</sequence>
<dbReference type="EMBL" id="JARIHO010000146">
    <property type="protein sequence ID" value="KAJ7301021.1"/>
    <property type="molecule type" value="Genomic_DNA"/>
</dbReference>
<evidence type="ECO:0000313" key="2">
    <source>
        <dbReference type="Proteomes" id="UP001218218"/>
    </source>
</evidence>
<comment type="caution">
    <text evidence="1">The sequence shown here is derived from an EMBL/GenBank/DDBJ whole genome shotgun (WGS) entry which is preliminary data.</text>
</comment>
<dbReference type="AlphaFoldDB" id="A0AAD7E7P6"/>
<gene>
    <name evidence="1" type="ORF">DFH08DRAFT_946207</name>
</gene>
<keyword evidence="2" id="KW-1185">Reference proteome</keyword>
<proteinExistence type="predicted"/>
<protein>
    <submittedName>
        <fullName evidence="1">Uncharacterized protein</fullName>
    </submittedName>
</protein>
<accession>A0AAD7E7P6</accession>
<evidence type="ECO:0000313" key="1">
    <source>
        <dbReference type="EMBL" id="KAJ7301021.1"/>
    </source>
</evidence>
<dbReference type="Proteomes" id="UP001218218">
    <property type="component" value="Unassembled WGS sequence"/>
</dbReference>
<reference evidence="1" key="1">
    <citation type="submission" date="2023-03" db="EMBL/GenBank/DDBJ databases">
        <title>Massive genome expansion in bonnet fungi (Mycena s.s.) driven by repeated elements and novel gene families across ecological guilds.</title>
        <authorList>
            <consortium name="Lawrence Berkeley National Laboratory"/>
            <person name="Harder C.B."/>
            <person name="Miyauchi S."/>
            <person name="Viragh M."/>
            <person name="Kuo A."/>
            <person name="Thoen E."/>
            <person name="Andreopoulos B."/>
            <person name="Lu D."/>
            <person name="Skrede I."/>
            <person name="Drula E."/>
            <person name="Henrissat B."/>
            <person name="Morin E."/>
            <person name="Kohler A."/>
            <person name="Barry K."/>
            <person name="LaButti K."/>
            <person name="Morin E."/>
            <person name="Salamov A."/>
            <person name="Lipzen A."/>
            <person name="Mereny Z."/>
            <person name="Hegedus B."/>
            <person name="Baldrian P."/>
            <person name="Stursova M."/>
            <person name="Weitz H."/>
            <person name="Taylor A."/>
            <person name="Grigoriev I.V."/>
            <person name="Nagy L.G."/>
            <person name="Martin F."/>
            <person name="Kauserud H."/>
        </authorList>
    </citation>
    <scope>NUCLEOTIDE SEQUENCE</scope>
    <source>
        <strain evidence="1">CBHHK002</strain>
    </source>
</reference>
<organism evidence="1 2">
    <name type="scientific">Mycena albidolilacea</name>
    <dbReference type="NCBI Taxonomy" id="1033008"/>
    <lineage>
        <taxon>Eukaryota</taxon>
        <taxon>Fungi</taxon>
        <taxon>Dikarya</taxon>
        <taxon>Basidiomycota</taxon>
        <taxon>Agaricomycotina</taxon>
        <taxon>Agaricomycetes</taxon>
        <taxon>Agaricomycetidae</taxon>
        <taxon>Agaricales</taxon>
        <taxon>Marasmiineae</taxon>
        <taxon>Mycenaceae</taxon>
        <taxon>Mycena</taxon>
    </lineage>
</organism>
<name>A0AAD7E7P6_9AGAR</name>